<dbReference type="NCBIfam" id="TIGR01727">
    <property type="entry name" value="oligo_HPY"/>
    <property type="match status" value="1"/>
</dbReference>
<comment type="similarity">
    <text evidence="2">Belongs to the ABC transporter superfamily.</text>
</comment>
<keyword evidence="5" id="KW-0547">Nucleotide-binding</keyword>
<evidence type="ECO:0000256" key="3">
    <source>
        <dbReference type="ARBA" id="ARBA00022448"/>
    </source>
</evidence>
<dbReference type="EMBL" id="FOEL01000005">
    <property type="protein sequence ID" value="SEQ43411.1"/>
    <property type="molecule type" value="Genomic_DNA"/>
</dbReference>
<evidence type="ECO:0000256" key="4">
    <source>
        <dbReference type="ARBA" id="ARBA00022475"/>
    </source>
</evidence>
<dbReference type="InterPro" id="IPR050388">
    <property type="entry name" value="ABC_Ni/Peptide_Import"/>
</dbReference>
<dbReference type="FunFam" id="3.40.50.300:FF:000016">
    <property type="entry name" value="Oligopeptide ABC transporter ATP-binding component"/>
    <property type="match status" value="1"/>
</dbReference>
<dbReference type="InterPro" id="IPR013563">
    <property type="entry name" value="Oligopep_ABC_C"/>
</dbReference>
<dbReference type="Pfam" id="PF00005">
    <property type="entry name" value="ABC_tran"/>
    <property type="match status" value="1"/>
</dbReference>
<dbReference type="GO" id="GO:0005886">
    <property type="term" value="C:plasma membrane"/>
    <property type="evidence" value="ECO:0007669"/>
    <property type="project" value="UniProtKB-SubCell"/>
</dbReference>
<dbReference type="SMART" id="SM00382">
    <property type="entry name" value="AAA"/>
    <property type="match status" value="1"/>
</dbReference>
<keyword evidence="3" id="KW-0813">Transport</keyword>
<dbReference type="GO" id="GO:0015833">
    <property type="term" value="P:peptide transport"/>
    <property type="evidence" value="ECO:0007669"/>
    <property type="project" value="InterPro"/>
</dbReference>
<proteinExistence type="inferred from homology"/>
<evidence type="ECO:0000313" key="10">
    <source>
        <dbReference type="Proteomes" id="UP000199410"/>
    </source>
</evidence>
<evidence type="ECO:0000259" key="8">
    <source>
        <dbReference type="PROSITE" id="PS50893"/>
    </source>
</evidence>
<keyword evidence="7" id="KW-0472">Membrane</keyword>
<dbReference type="PANTHER" id="PTHR43297:SF2">
    <property type="entry name" value="DIPEPTIDE TRANSPORT ATP-BINDING PROTEIN DPPD"/>
    <property type="match status" value="1"/>
</dbReference>
<evidence type="ECO:0000256" key="1">
    <source>
        <dbReference type="ARBA" id="ARBA00004202"/>
    </source>
</evidence>
<sequence>MKGDGVMTERLLDVENLTVEFKSGGSTMKAVNGVNLQLNKKETLGIVGESGSGKSVTATALMRLIPSPPGKITNGVIRFNGRDLIGISEKEMRNVRGNEMSMIFQDPITSLNPVLTVGNQIFEVIQAHEHISKKDAAIKAVDMLKMVGIPEPEKRLKMYPHEFSGGMRQRVMIAIALACNPKLLIADEPTTALDVTVQAQILDLMKKLQQEHDTAIIMITHDLGVVWELCDKVNVMYAGRTVESTTTRQLYEKPLHPYTWGLLESQITMGTQGQQRLPAIPGSPPDLTMPQSGCHFAARCPLATDLCRSTIPDLVEVQDNHFVACHLQSKDQIVARKVGVFHATAQ</sequence>
<dbReference type="Gene3D" id="3.40.50.300">
    <property type="entry name" value="P-loop containing nucleotide triphosphate hydrolases"/>
    <property type="match status" value="1"/>
</dbReference>
<evidence type="ECO:0000256" key="7">
    <source>
        <dbReference type="ARBA" id="ARBA00023136"/>
    </source>
</evidence>
<dbReference type="Pfam" id="PF08352">
    <property type="entry name" value="oligo_HPY"/>
    <property type="match status" value="1"/>
</dbReference>
<dbReference type="InterPro" id="IPR003439">
    <property type="entry name" value="ABC_transporter-like_ATP-bd"/>
</dbReference>
<keyword evidence="6 9" id="KW-0067">ATP-binding</keyword>
<dbReference type="PROSITE" id="PS00211">
    <property type="entry name" value="ABC_TRANSPORTER_1"/>
    <property type="match status" value="1"/>
</dbReference>
<dbReference type="SUPFAM" id="SSF52540">
    <property type="entry name" value="P-loop containing nucleoside triphosphate hydrolases"/>
    <property type="match status" value="1"/>
</dbReference>
<dbReference type="GO" id="GO:0005524">
    <property type="term" value="F:ATP binding"/>
    <property type="evidence" value="ECO:0007669"/>
    <property type="project" value="UniProtKB-KW"/>
</dbReference>
<dbReference type="GO" id="GO:0016887">
    <property type="term" value="F:ATP hydrolysis activity"/>
    <property type="evidence" value="ECO:0007669"/>
    <property type="project" value="InterPro"/>
</dbReference>
<reference evidence="9 10" key="1">
    <citation type="submission" date="2016-10" db="EMBL/GenBank/DDBJ databases">
        <authorList>
            <person name="Varghese N."/>
            <person name="Submissions S."/>
        </authorList>
    </citation>
    <scope>NUCLEOTIDE SEQUENCE [LARGE SCALE GENOMIC DNA]</scope>
    <source>
        <strain evidence="9 10">TC-13</strain>
    </source>
</reference>
<protein>
    <submittedName>
        <fullName evidence="9">Oligopeptide transport system ATP-binding protein</fullName>
    </submittedName>
</protein>
<evidence type="ECO:0000256" key="2">
    <source>
        <dbReference type="ARBA" id="ARBA00005417"/>
    </source>
</evidence>
<dbReference type="InterPro" id="IPR003593">
    <property type="entry name" value="AAA+_ATPase"/>
</dbReference>
<accession>A0A1H9G015</accession>
<gene>
    <name evidence="9" type="ORF">SAMN02787113_01655</name>
</gene>
<dbReference type="InterPro" id="IPR027417">
    <property type="entry name" value="P-loop_NTPase"/>
</dbReference>
<dbReference type="PROSITE" id="PS50893">
    <property type="entry name" value="ABC_TRANSPORTER_2"/>
    <property type="match status" value="1"/>
</dbReference>
<comment type="caution">
    <text evidence="9">The sequence shown here is derived from an EMBL/GenBank/DDBJ whole genome shotgun (WGS) entry which is preliminary data.</text>
</comment>
<evidence type="ECO:0000256" key="6">
    <source>
        <dbReference type="ARBA" id="ARBA00022840"/>
    </source>
</evidence>
<dbReference type="PANTHER" id="PTHR43297">
    <property type="entry name" value="OLIGOPEPTIDE TRANSPORT ATP-BINDING PROTEIN APPD"/>
    <property type="match status" value="1"/>
</dbReference>
<organism evidence="9 10">
    <name type="scientific">Lysinibacillus fusiformis</name>
    <dbReference type="NCBI Taxonomy" id="28031"/>
    <lineage>
        <taxon>Bacteria</taxon>
        <taxon>Bacillati</taxon>
        <taxon>Bacillota</taxon>
        <taxon>Bacilli</taxon>
        <taxon>Bacillales</taxon>
        <taxon>Bacillaceae</taxon>
        <taxon>Lysinibacillus</taxon>
    </lineage>
</organism>
<dbReference type="Proteomes" id="UP000199410">
    <property type="component" value="Unassembled WGS sequence"/>
</dbReference>
<keyword evidence="4" id="KW-1003">Cell membrane</keyword>
<name>A0A1H9G015_9BACI</name>
<feature type="domain" description="ABC transporter" evidence="8">
    <location>
        <begin position="12"/>
        <end position="263"/>
    </location>
</feature>
<evidence type="ECO:0000256" key="5">
    <source>
        <dbReference type="ARBA" id="ARBA00022741"/>
    </source>
</evidence>
<comment type="subcellular location">
    <subcellularLocation>
        <location evidence="1">Cell membrane</location>
        <topology evidence="1">Peripheral membrane protein</topology>
    </subcellularLocation>
</comment>
<dbReference type="AlphaFoldDB" id="A0A1H9G015"/>
<dbReference type="InterPro" id="IPR017871">
    <property type="entry name" value="ABC_transporter-like_CS"/>
</dbReference>
<evidence type="ECO:0000313" key="9">
    <source>
        <dbReference type="EMBL" id="SEQ43411.1"/>
    </source>
</evidence>
<dbReference type="CDD" id="cd03257">
    <property type="entry name" value="ABC_NikE_OppD_transporters"/>
    <property type="match status" value="1"/>
</dbReference>